<evidence type="ECO:0000313" key="2">
    <source>
        <dbReference type="Proteomes" id="UP000539265"/>
    </source>
</evidence>
<sequence>MIVIQLLYSCHGNKPTNVVRKTVNSNSCINSIKNYSDTVKFEKDINLYDKLKYEKKFSLENCNTDQFRDDPVFQKSVIKIVLKIYLYCISLEEPRDDLFIFYRATNTTIKTIDEYIYIMNGKKVPLYPVENLEVNTVRSVIKENKIFQKDKDIMSLLDSCNVQLKKIKHIQRR</sequence>
<keyword evidence="2" id="KW-1185">Reference proteome</keyword>
<accession>A0A839SEN2</accession>
<organism evidence="1 2">
    <name type="scientific">Mucilaginibacter gotjawali</name>
    <dbReference type="NCBI Taxonomy" id="1550579"/>
    <lineage>
        <taxon>Bacteria</taxon>
        <taxon>Pseudomonadati</taxon>
        <taxon>Bacteroidota</taxon>
        <taxon>Sphingobacteriia</taxon>
        <taxon>Sphingobacteriales</taxon>
        <taxon>Sphingobacteriaceae</taxon>
        <taxon>Mucilaginibacter</taxon>
    </lineage>
</organism>
<dbReference type="AlphaFoldDB" id="A0A839SEN2"/>
<reference evidence="1" key="1">
    <citation type="submission" date="2020-08" db="EMBL/GenBank/DDBJ databases">
        <title>Genomic Encyclopedia of Type Strains, Phase III (KMG-III): the genomes of soil and plant-associated and newly described type strains.</title>
        <authorList>
            <person name="Whitman W."/>
        </authorList>
    </citation>
    <scope>NUCLEOTIDE SEQUENCE [LARGE SCALE GENOMIC DNA]</scope>
    <source>
        <strain evidence="1">CECT 8628</strain>
    </source>
</reference>
<evidence type="ECO:0000313" key="1">
    <source>
        <dbReference type="EMBL" id="MBB3056755.1"/>
    </source>
</evidence>
<protein>
    <submittedName>
        <fullName evidence="1">Uncharacterized protein</fullName>
    </submittedName>
</protein>
<dbReference type="RefSeq" id="WP_183476064.1">
    <property type="nucleotide sequence ID" value="NZ_JACHWX010000009.1"/>
</dbReference>
<proteinExistence type="predicted"/>
<name>A0A839SEN2_9SPHI</name>
<dbReference type="EMBL" id="JACHWX010000009">
    <property type="protein sequence ID" value="MBB3056755.1"/>
    <property type="molecule type" value="Genomic_DNA"/>
</dbReference>
<dbReference type="Proteomes" id="UP000539265">
    <property type="component" value="Unassembled WGS sequence"/>
</dbReference>
<gene>
    <name evidence="1" type="ORF">FHS11_003181</name>
</gene>
<comment type="caution">
    <text evidence="1">The sequence shown here is derived from an EMBL/GenBank/DDBJ whole genome shotgun (WGS) entry which is preliminary data.</text>
</comment>